<evidence type="ECO:0000313" key="1">
    <source>
        <dbReference type="EMBL" id="MFC7191762.1"/>
    </source>
</evidence>
<dbReference type="Proteomes" id="UP001596417">
    <property type="component" value="Unassembled WGS sequence"/>
</dbReference>
<proteinExistence type="predicted"/>
<sequence length="170" mass="17890">MGLSDIAAGVEVTTEQCKRSIAAVDATNDSLTDRLAAFADELPCRVEEATTLIEAYADGASVGQSSRTAGLAPITGAKTLHLLGEPIAATTPMDRTIVREWLNAECTRTEALSLSNVGETEFALAAFVETHDPIPGAREALESVFALDSSPTVSKRDALAETMSDTSELF</sequence>
<comment type="caution">
    <text evidence="1">The sequence shown here is derived from an EMBL/GenBank/DDBJ whole genome shotgun (WGS) entry which is preliminary data.</text>
</comment>
<dbReference type="GeneID" id="76201538"/>
<dbReference type="Pfam" id="PF25257">
    <property type="entry name" value="DUF7858"/>
    <property type="match status" value="1"/>
</dbReference>
<organism evidence="1 2">
    <name type="scientific">Halocatena marina</name>
    <dbReference type="NCBI Taxonomy" id="2934937"/>
    <lineage>
        <taxon>Archaea</taxon>
        <taxon>Methanobacteriati</taxon>
        <taxon>Methanobacteriota</taxon>
        <taxon>Stenosarchaea group</taxon>
        <taxon>Halobacteria</taxon>
        <taxon>Halobacteriales</taxon>
        <taxon>Natronomonadaceae</taxon>
        <taxon>Halocatena</taxon>
    </lineage>
</organism>
<keyword evidence="2" id="KW-1185">Reference proteome</keyword>
<protein>
    <submittedName>
        <fullName evidence="1">Uncharacterized protein</fullName>
    </submittedName>
</protein>
<reference evidence="1 2" key="1">
    <citation type="journal article" date="2019" name="Int. J. Syst. Evol. Microbiol.">
        <title>The Global Catalogue of Microorganisms (GCM) 10K type strain sequencing project: providing services to taxonomists for standard genome sequencing and annotation.</title>
        <authorList>
            <consortium name="The Broad Institute Genomics Platform"/>
            <consortium name="The Broad Institute Genome Sequencing Center for Infectious Disease"/>
            <person name="Wu L."/>
            <person name="Ma J."/>
        </authorList>
    </citation>
    <scope>NUCLEOTIDE SEQUENCE [LARGE SCALE GENOMIC DNA]</scope>
    <source>
        <strain evidence="1 2">RDMS1</strain>
    </source>
</reference>
<evidence type="ECO:0000313" key="2">
    <source>
        <dbReference type="Proteomes" id="UP001596417"/>
    </source>
</evidence>
<dbReference type="EMBL" id="JBHTAX010000001">
    <property type="protein sequence ID" value="MFC7191762.1"/>
    <property type="molecule type" value="Genomic_DNA"/>
</dbReference>
<name>A0ABD5YV03_9EURY</name>
<dbReference type="AlphaFoldDB" id="A0ABD5YV03"/>
<accession>A0ABD5YV03</accession>
<gene>
    <name evidence="1" type="ORF">ACFQL7_19540</name>
</gene>
<dbReference type="InterPro" id="IPR057180">
    <property type="entry name" value="DUF7858"/>
</dbReference>
<dbReference type="RefSeq" id="WP_248903576.1">
    <property type="nucleotide sequence ID" value="NZ_CP109979.1"/>
</dbReference>